<name>A0A0C9UQK9_SPHS4</name>
<dbReference type="OrthoDB" id="3039474at2759"/>
<proteinExistence type="predicted"/>
<sequence length="161" mass="16802">MALTLGSPAALSVNTENAIFKPLDVISSFVTLQESVEIFDLGNGQQGFILHPTAANAGLRAAAAPLTWKIAIGPLEINVTIDLSNFSVALTVLLNLPFIGTVTVANIVGNLKQGVNVSIGFPGFLGGTVGLHLTANNDIVLDWDFTALGSSYKGSKVLFHI</sequence>
<protein>
    <submittedName>
        <fullName evidence="1">Uncharacterized protein</fullName>
    </submittedName>
</protein>
<keyword evidence="2" id="KW-1185">Reference proteome</keyword>
<reference evidence="1 2" key="1">
    <citation type="submission" date="2014-06" db="EMBL/GenBank/DDBJ databases">
        <title>Evolutionary Origins and Diversification of the Mycorrhizal Mutualists.</title>
        <authorList>
            <consortium name="DOE Joint Genome Institute"/>
            <consortium name="Mycorrhizal Genomics Consortium"/>
            <person name="Kohler A."/>
            <person name="Kuo A."/>
            <person name="Nagy L.G."/>
            <person name="Floudas D."/>
            <person name="Copeland A."/>
            <person name="Barry K.W."/>
            <person name="Cichocki N."/>
            <person name="Veneault-Fourrey C."/>
            <person name="LaButti K."/>
            <person name="Lindquist E.A."/>
            <person name="Lipzen A."/>
            <person name="Lundell T."/>
            <person name="Morin E."/>
            <person name="Murat C."/>
            <person name="Riley R."/>
            <person name="Ohm R."/>
            <person name="Sun H."/>
            <person name="Tunlid A."/>
            <person name="Henrissat B."/>
            <person name="Grigoriev I.V."/>
            <person name="Hibbett D.S."/>
            <person name="Martin F."/>
        </authorList>
    </citation>
    <scope>NUCLEOTIDE SEQUENCE [LARGE SCALE GENOMIC DNA]</scope>
    <source>
        <strain evidence="1 2">SS14</strain>
    </source>
</reference>
<dbReference type="Proteomes" id="UP000054279">
    <property type="component" value="Unassembled WGS sequence"/>
</dbReference>
<dbReference type="HOGENOM" id="CLU_126151_0_0_1"/>
<accession>A0A0C9UQK9</accession>
<dbReference type="AlphaFoldDB" id="A0A0C9UQK9"/>
<organism evidence="1 2">
    <name type="scientific">Sphaerobolus stellatus (strain SS14)</name>
    <dbReference type="NCBI Taxonomy" id="990650"/>
    <lineage>
        <taxon>Eukaryota</taxon>
        <taxon>Fungi</taxon>
        <taxon>Dikarya</taxon>
        <taxon>Basidiomycota</taxon>
        <taxon>Agaricomycotina</taxon>
        <taxon>Agaricomycetes</taxon>
        <taxon>Phallomycetidae</taxon>
        <taxon>Geastrales</taxon>
        <taxon>Sphaerobolaceae</taxon>
        <taxon>Sphaerobolus</taxon>
    </lineage>
</organism>
<evidence type="ECO:0000313" key="1">
    <source>
        <dbReference type="EMBL" id="KIJ27620.1"/>
    </source>
</evidence>
<gene>
    <name evidence="1" type="ORF">M422DRAFT_271166</name>
</gene>
<evidence type="ECO:0000313" key="2">
    <source>
        <dbReference type="Proteomes" id="UP000054279"/>
    </source>
</evidence>
<dbReference type="EMBL" id="KN837329">
    <property type="protein sequence ID" value="KIJ27620.1"/>
    <property type="molecule type" value="Genomic_DNA"/>
</dbReference>